<organism evidence="1 2">
    <name type="scientific">Gossypium barbadense</name>
    <name type="common">Sea Island cotton</name>
    <name type="synonym">Hibiscus barbadensis</name>
    <dbReference type="NCBI Taxonomy" id="3634"/>
    <lineage>
        <taxon>Eukaryota</taxon>
        <taxon>Viridiplantae</taxon>
        <taxon>Streptophyta</taxon>
        <taxon>Embryophyta</taxon>
        <taxon>Tracheophyta</taxon>
        <taxon>Spermatophyta</taxon>
        <taxon>Magnoliopsida</taxon>
        <taxon>eudicotyledons</taxon>
        <taxon>Gunneridae</taxon>
        <taxon>Pentapetalae</taxon>
        <taxon>rosids</taxon>
        <taxon>malvids</taxon>
        <taxon>Malvales</taxon>
        <taxon>Malvaceae</taxon>
        <taxon>Malvoideae</taxon>
        <taxon>Gossypium</taxon>
    </lineage>
</organism>
<dbReference type="EMBL" id="KZ667737">
    <property type="protein sequence ID" value="PPR90059.1"/>
    <property type="molecule type" value="Genomic_DNA"/>
</dbReference>
<name>A0A2P5WG41_GOSBA</name>
<evidence type="ECO:0000313" key="2">
    <source>
        <dbReference type="Proteomes" id="UP000239757"/>
    </source>
</evidence>
<dbReference type="OrthoDB" id="10556643at2759"/>
<accession>A0A2P5WG41</accession>
<protein>
    <submittedName>
        <fullName evidence="1">Uncharacterized protein</fullName>
    </submittedName>
</protein>
<dbReference type="Proteomes" id="UP000239757">
    <property type="component" value="Unassembled WGS sequence"/>
</dbReference>
<evidence type="ECO:0000313" key="1">
    <source>
        <dbReference type="EMBL" id="PPR90059.1"/>
    </source>
</evidence>
<dbReference type="AlphaFoldDB" id="A0A2P5WG41"/>
<proteinExistence type="predicted"/>
<reference evidence="1 2" key="1">
    <citation type="submission" date="2015-01" db="EMBL/GenBank/DDBJ databases">
        <title>Genome of allotetraploid Gossypium barbadense reveals genomic plasticity and fiber elongation in cotton evolution.</title>
        <authorList>
            <person name="Chen X."/>
            <person name="Liu X."/>
            <person name="Zhao B."/>
            <person name="Zheng H."/>
            <person name="Hu Y."/>
            <person name="Lu G."/>
            <person name="Yang C."/>
            <person name="Chen J."/>
            <person name="Shan C."/>
            <person name="Zhang L."/>
            <person name="Zhou Y."/>
            <person name="Wang L."/>
            <person name="Guo W."/>
            <person name="Bai Y."/>
            <person name="Ruan J."/>
            <person name="Shangguan X."/>
            <person name="Mao Y."/>
            <person name="Jiang J."/>
            <person name="Zhu Y."/>
            <person name="Lei J."/>
            <person name="Kang H."/>
            <person name="Chen S."/>
            <person name="He X."/>
            <person name="Wang R."/>
            <person name="Wang Y."/>
            <person name="Chen J."/>
            <person name="Wang L."/>
            <person name="Yu S."/>
            <person name="Wang B."/>
            <person name="Wei J."/>
            <person name="Song S."/>
            <person name="Lu X."/>
            <person name="Gao Z."/>
            <person name="Gu W."/>
            <person name="Deng X."/>
            <person name="Ma D."/>
            <person name="Wang S."/>
            <person name="Liang W."/>
            <person name="Fang L."/>
            <person name="Cai C."/>
            <person name="Zhu X."/>
            <person name="Zhou B."/>
            <person name="Zhang Y."/>
            <person name="Chen Z."/>
            <person name="Xu S."/>
            <person name="Zhu R."/>
            <person name="Wang S."/>
            <person name="Zhang T."/>
            <person name="Zhao G."/>
        </authorList>
    </citation>
    <scope>NUCLEOTIDE SEQUENCE [LARGE SCALE GENOMIC DNA]</scope>
    <source>
        <strain evidence="2">cv. Xinhai21</strain>
        <tissue evidence="1">Leaf</tissue>
    </source>
</reference>
<sequence>MVKKIWHQDMRMQLQGLPHRSRKDRRGVWPEGMDVASLIHMARRMQLQDTPIVKVCYIGSVVKAFQQIGIGQAASVHCSKPQSGPNNLLHADKIPHLKKGTRRIEADKHVARQCHMVSLQMA</sequence>
<gene>
    <name evidence="1" type="ORF">GOBAR_AA30627</name>
</gene>